<keyword evidence="1" id="KW-0812">Transmembrane</keyword>
<accession>A0A0F9X259</accession>
<reference evidence="2" key="1">
    <citation type="journal article" date="2015" name="Nature">
        <title>Complex archaea that bridge the gap between prokaryotes and eukaryotes.</title>
        <authorList>
            <person name="Spang A."/>
            <person name="Saw J.H."/>
            <person name="Jorgensen S.L."/>
            <person name="Zaremba-Niedzwiedzka K."/>
            <person name="Martijn J."/>
            <person name="Lind A.E."/>
            <person name="van Eijk R."/>
            <person name="Schleper C."/>
            <person name="Guy L."/>
            <person name="Ettema T.J."/>
        </authorList>
    </citation>
    <scope>NUCLEOTIDE SEQUENCE</scope>
</reference>
<feature type="transmembrane region" description="Helical" evidence="1">
    <location>
        <begin position="159"/>
        <end position="181"/>
    </location>
</feature>
<dbReference type="InterPro" id="IPR036259">
    <property type="entry name" value="MFS_trans_sf"/>
</dbReference>
<dbReference type="PANTHER" id="PTHR23530:SF1">
    <property type="entry name" value="PERMEASE, MAJOR FACILITATOR SUPERFAMILY-RELATED"/>
    <property type="match status" value="1"/>
</dbReference>
<dbReference type="SUPFAM" id="SSF103473">
    <property type="entry name" value="MFS general substrate transporter"/>
    <property type="match status" value="1"/>
</dbReference>
<dbReference type="PANTHER" id="PTHR23530">
    <property type="entry name" value="TRANSPORT PROTEIN-RELATED"/>
    <property type="match status" value="1"/>
</dbReference>
<evidence type="ECO:0000313" key="2">
    <source>
        <dbReference type="EMBL" id="KKN92871.1"/>
    </source>
</evidence>
<dbReference type="InterPro" id="IPR011701">
    <property type="entry name" value="MFS"/>
</dbReference>
<feature type="transmembrane region" description="Helical" evidence="1">
    <location>
        <begin position="134"/>
        <end position="153"/>
    </location>
</feature>
<feature type="transmembrane region" description="Helical" evidence="1">
    <location>
        <begin position="293"/>
        <end position="326"/>
    </location>
</feature>
<feature type="transmembrane region" description="Helical" evidence="1">
    <location>
        <begin position="231"/>
        <end position="249"/>
    </location>
</feature>
<dbReference type="CDD" id="cd06174">
    <property type="entry name" value="MFS"/>
    <property type="match status" value="1"/>
</dbReference>
<feature type="transmembrane region" description="Helical" evidence="1">
    <location>
        <begin position="256"/>
        <end position="273"/>
    </location>
</feature>
<gene>
    <name evidence="2" type="ORF">LCGC14_0203990</name>
</gene>
<feature type="transmembrane region" description="Helical" evidence="1">
    <location>
        <begin position="393"/>
        <end position="411"/>
    </location>
</feature>
<keyword evidence="1" id="KW-0472">Membrane</keyword>
<feature type="transmembrane region" description="Helical" evidence="1">
    <location>
        <begin position="361"/>
        <end position="381"/>
    </location>
</feature>
<dbReference type="InterPro" id="IPR053160">
    <property type="entry name" value="MFS_DHA3_Transporter"/>
</dbReference>
<comment type="caution">
    <text evidence="2">The sequence shown here is derived from an EMBL/GenBank/DDBJ whole genome shotgun (WGS) entry which is preliminary data.</text>
</comment>
<organism evidence="2">
    <name type="scientific">marine sediment metagenome</name>
    <dbReference type="NCBI Taxonomy" id="412755"/>
    <lineage>
        <taxon>unclassified sequences</taxon>
        <taxon>metagenomes</taxon>
        <taxon>ecological metagenomes</taxon>
    </lineage>
</organism>
<name>A0A0F9X259_9ZZZZ</name>
<dbReference type="EMBL" id="LAZR01000091">
    <property type="protein sequence ID" value="KKN92871.1"/>
    <property type="molecule type" value="Genomic_DNA"/>
</dbReference>
<feature type="transmembrane region" description="Helical" evidence="1">
    <location>
        <begin position="70"/>
        <end position="98"/>
    </location>
</feature>
<sequence length="427" mass="46503">MLRRFCLYGFLKNQQYYDPFLWLALLAKGLSLTEVGLLMGFRAICVNVLEVPTGAAADVLGRRRSMVISMLAYIGSFAVFGSTQTLWALFAATGLFAVGEALRTGTHKAIIFDWLARQGRTDERTTVYGLTRSWSKLGSALSAVIAGVLVFGFENYDVVFWGCLIPYGLNVINLATYPAYLDGPRRSGAGIGQILRTLLAAVSASWRRRPLRRLLVESMGFEGLFRTTKGYIQPVLQAAVVALPVATFLSGRRRTAILIAAAAVAVNLLSSLASRNAGALTRRLGGERAASRWLWTVDFGCFALLAIGILLSWPILMIVAFVLLAIAQNFWRPILISQCASQADPDQTATILSIESQAKSLFIAIFAPLTGWAVDTMTPIVKGSNTMTEWWRFLPIVVLGLIIPLGMLATGRRRAYDRGAPAEGPGD</sequence>
<proteinExistence type="predicted"/>
<dbReference type="GO" id="GO:0022857">
    <property type="term" value="F:transmembrane transporter activity"/>
    <property type="evidence" value="ECO:0007669"/>
    <property type="project" value="InterPro"/>
</dbReference>
<evidence type="ECO:0000256" key="1">
    <source>
        <dbReference type="SAM" id="Phobius"/>
    </source>
</evidence>
<protein>
    <recommendedName>
        <fullName evidence="3">Major facilitator superfamily (MFS) profile domain-containing protein</fullName>
    </recommendedName>
</protein>
<dbReference type="Pfam" id="PF07690">
    <property type="entry name" value="MFS_1"/>
    <property type="match status" value="1"/>
</dbReference>
<dbReference type="AlphaFoldDB" id="A0A0F9X259"/>
<evidence type="ECO:0008006" key="3">
    <source>
        <dbReference type="Google" id="ProtNLM"/>
    </source>
</evidence>
<dbReference type="Gene3D" id="1.20.1250.20">
    <property type="entry name" value="MFS general substrate transporter like domains"/>
    <property type="match status" value="1"/>
</dbReference>
<keyword evidence="1" id="KW-1133">Transmembrane helix</keyword>